<dbReference type="eggNOG" id="COG0210">
    <property type="taxonomic scope" value="Bacteria"/>
</dbReference>
<dbReference type="STRING" id="760192.Halhy_4442"/>
<keyword evidence="9" id="KW-1185">Reference proteome</keyword>
<dbReference type="Gene3D" id="3.40.50.300">
    <property type="entry name" value="P-loop containing nucleotide triphosphate hydrolases"/>
    <property type="match status" value="2"/>
</dbReference>
<dbReference type="GO" id="GO:0016787">
    <property type="term" value="F:hydrolase activity"/>
    <property type="evidence" value="ECO:0007669"/>
    <property type="project" value="UniProtKB-KW"/>
</dbReference>
<sequence length="953" mass="112091">MEILLYNEIDYSKVRKQFDKVITQLRNGDWAGAEMKKMSNTGYYRAKLDDTHRLLLKLAKYEGRTYLLALEVILNHNYRDSRFLSGTVIDESKLMAIKKEAEVAPEDFVKMPYVNPRAKHFHLLDKVISFDVDQSEVFNLPPPLIVIGSAGSGKTALTLEKIKTLRGNILYVTLSPYLVENSANLYYSFKYENDHQEIDFLSFKEFVETLRIPSGRELQFRQFDGWFIRHRSTVKIRDSYKLFEEFKGVLTGMRAHKAYLSREDYLSLGIKQSVFLSDEREQVYDLFEKYLTYLKEANLYDLNMVAFEWQEYVQAKYDFVIVDEVQDLTNVQLFLILKSLKVKGQFLLCGDSNQIVHPNFFSWSNVKTMFYTQSALDNELRILRTNYRNSPQVTAVANRLLKVKNARFGSIDRESTYLVNPISERLGEVVCLSDQPKTKQELNQKTKQSANFAVIVMSNEDKVEAAKVFQTPLLFSVQEAKGLEYENIILYNFVSQKSREFIEITQGVNREDVESEEIRYSRGKDKSDKSLDAYKFYINSLYVAMTRAVRNLYVIETAQKHPLLELLKLVDNQQKLNLAEQKSSLEDWQREARRLEMQGKNEQADLIKQNILGTQKTPWTPITPEELPRLKEEALNPEQFNKKAKDRLFDFALMYHDYDTIRQLAELKYRRAEKPEAERNSIFRRSYAQYAADDVRKVAENIKKYGFDYRDEFNLTPLLAALKTGALKVTEFLLSNQAKLDVSDNLGMYPLLIALQQAHTNAVYMKNKLPQLYKRLQPEYLKIKVDEHLIKMPSRIMEYFLLQNLLVKQALIVMNRKPTEHPGFTADDVLNIVEQFDADILPDYRKKRQYLSSILSKNEVDRNDPYNRKLFRRLDRGVYVINPDLEIAVGEEWMDVYKMMQLEKITPEESQRRVAEANRQELKRFHDEQMAYYARLEERQKKEMEERLGRFRW</sequence>
<evidence type="ECO:0000256" key="5">
    <source>
        <dbReference type="PROSITE-ProRule" id="PRU00023"/>
    </source>
</evidence>
<evidence type="ECO:0000256" key="4">
    <source>
        <dbReference type="ARBA" id="ARBA00022840"/>
    </source>
</evidence>
<evidence type="ECO:0000313" key="8">
    <source>
        <dbReference type="EMBL" id="AEE52284.1"/>
    </source>
</evidence>
<evidence type="ECO:0000256" key="6">
    <source>
        <dbReference type="SAM" id="Coils"/>
    </source>
</evidence>
<dbReference type="EMBL" id="CP002691">
    <property type="protein sequence ID" value="AEE52284.1"/>
    <property type="molecule type" value="Genomic_DNA"/>
</dbReference>
<dbReference type="PANTHER" id="PTHR21529:SF4">
    <property type="entry name" value="TPR AND ANKYRIN REPEAT-CONTAINING PROTEIN 1"/>
    <property type="match status" value="1"/>
</dbReference>
<dbReference type="InterPro" id="IPR027417">
    <property type="entry name" value="P-loop_NTPase"/>
</dbReference>
<keyword evidence="4" id="KW-0067">ATP-binding</keyword>
<dbReference type="eggNOG" id="COG0666">
    <property type="taxonomic scope" value="Bacteria"/>
</dbReference>
<reference key="2">
    <citation type="submission" date="2011-04" db="EMBL/GenBank/DDBJ databases">
        <title>Complete sequence of chromosome of Haliscomenobacter hydrossis DSM 1100.</title>
        <authorList>
            <consortium name="US DOE Joint Genome Institute (JGI-PGF)"/>
            <person name="Lucas S."/>
            <person name="Han J."/>
            <person name="Lapidus A."/>
            <person name="Bruce D."/>
            <person name="Goodwin L."/>
            <person name="Pitluck S."/>
            <person name="Peters L."/>
            <person name="Kyrpides N."/>
            <person name="Mavromatis K."/>
            <person name="Ivanova N."/>
            <person name="Ovchinnikova G."/>
            <person name="Pagani I."/>
            <person name="Daligault H."/>
            <person name="Detter J.C."/>
            <person name="Han C."/>
            <person name="Land M."/>
            <person name="Hauser L."/>
            <person name="Markowitz V."/>
            <person name="Cheng J.-F."/>
            <person name="Hugenholtz P."/>
            <person name="Woyke T."/>
            <person name="Wu D."/>
            <person name="Verbarg S."/>
            <person name="Frueling A."/>
            <person name="Brambilla E."/>
            <person name="Klenk H.-P."/>
            <person name="Eisen J.A."/>
        </authorList>
    </citation>
    <scope>NUCLEOTIDE SEQUENCE</scope>
    <source>
        <strain>DSM 1100</strain>
    </source>
</reference>
<evidence type="ECO:0000313" key="9">
    <source>
        <dbReference type="Proteomes" id="UP000008461"/>
    </source>
</evidence>
<evidence type="ECO:0000256" key="2">
    <source>
        <dbReference type="ARBA" id="ARBA00022801"/>
    </source>
</evidence>
<dbReference type="SUPFAM" id="SSF48403">
    <property type="entry name" value="Ankyrin repeat"/>
    <property type="match status" value="1"/>
</dbReference>
<dbReference type="InterPro" id="IPR036770">
    <property type="entry name" value="Ankyrin_rpt-contain_sf"/>
</dbReference>
<dbReference type="InterPro" id="IPR002110">
    <property type="entry name" value="Ankyrin_rpt"/>
</dbReference>
<dbReference type="InterPro" id="IPR039904">
    <property type="entry name" value="TRANK1"/>
</dbReference>
<keyword evidence="3" id="KW-0347">Helicase</keyword>
<dbReference type="Pfam" id="PF00580">
    <property type="entry name" value="UvrD-helicase"/>
    <property type="match status" value="1"/>
</dbReference>
<feature type="coiled-coil region" evidence="6">
    <location>
        <begin position="578"/>
        <end position="605"/>
    </location>
</feature>
<keyword evidence="5" id="KW-0040">ANK repeat</keyword>
<dbReference type="SUPFAM" id="SSF52540">
    <property type="entry name" value="P-loop containing nucleoside triphosphate hydrolases"/>
    <property type="match status" value="1"/>
</dbReference>
<dbReference type="KEGG" id="hhy:Halhy_4442"/>
<keyword evidence="1" id="KW-0547">Nucleotide-binding</keyword>
<evidence type="ECO:0000256" key="3">
    <source>
        <dbReference type="ARBA" id="ARBA00022806"/>
    </source>
</evidence>
<name>F4KS39_HALH1</name>
<organism evidence="8 9">
    <name type="scientific">Haliscomenobacter hydrossis (strain ATCC 27775 / DSM 1100 / LMG 10767 / O)</name>
    <dbReference type="NCBI Taxonomy" id="760192"/>
    <lineage>
        <taxon>Bacteria</taxon>
        <taxon>Pseudomonadati</taxon>
        <taxon>Bacteroidota</taxon>
        <taxon>Saprospiria</taxon>
        <taxon>Saprospirales</taxon>
        <taxon>Haliscomenobacteraceae</taxon>
        <taxon>Haliscomenobacter</taxon>
    </lineage>
</organism>
<dbReference type="GO" id="GO:0004386">
    <property type="term" value="F:helicase activity"/>
    <property type="evidence" value="ECO:0007669"/>
    <property type="project" value="UniProtKB-KW"/>
</dbReference>
<gene>
    <name evidence="8" type="ordered locus">Halhy_4442</name>
</gene>
<proteinExistence type="predicted"/>
<dbReference type="RefSeq" id="WP_013766822.1">
    <property type="nucleotide sequence ID" value="NC_015510.1"/>
</dbReference>
<dbReference type="PROSITE" id="PS50088">
    <property type="entry name" value="ANK_REPEAT"/>
    <property type="match status" value="1"/>
</dbReference>
<evidence type="ECO:0000259" key="7">
    <source>
        <dbReference type="Pfam" id="PF00580"/>
    </source>
</evidence>
<dbReference type="GO" id="GO:0005524">
    <property type="term" value="F:ATP binding"/>
    <property type="evidence" value="ECO:0007669"/>
    <property type="project" value="UniProtKB-KW"/>
</dbReference>
<dbReference type="Gene3D" id="1.25.40.20">
    <property type="entry name" value="Ankyrin repeat-containing domain"/>
    <property type="match status" value="1"/>
</dbReference>
<keyword evidence="2" id="KW-0378">Hydrolase</keyword>
<evidence type="ECO:0000256" key="1">
    <source>
        <dbReference type="ARBA" id="ARBA00022741"/>
    </source>
</evidence>
<protein>
    <submittedName>
        <fullName evidence="8">Ankyrin repeaat protein</fullName>
    </submittedName>
</protein>
<accession>F4KS39</accession>
<reference evidence="8 9" key="1">
    <citation type="journal article" date="2011" name="Stand. Genomic Sci.">
        <title>Complete genome sequence of Haliscomenobacter hydrossis type strain (O).</title>
        <authorList>
            <consortium name="US DOE Joint Genome Institute (JGI-PGF)"/>
            <person name="Daligault H."/>
            <person name="Lapidus A."/>
            <person name="Zeytun A."/>
            <person name="Nolan M."/>
            <person name="Lucas S."/>
            <person name="Del Rio T.G."/>
            <person name="Tice H."/>
            <person name="Cheng J.F."/>
            <person name="Tapia R."/>
            <person name="Han C."/>
            <person name="Goodwin L."/>
            <person name="Pitluck S."/>
            <person name="Liolios K."/>
            <person name="Pagani I."/>
            <person name="Ivanova N."/>
            <person name="Huntemann M."/>
            <person name="Mavromatis K."/>
            <person name="Mikhailova N."/>
            <person name="Pati A."/>
            <person name="Chen A."/>
            <person name="Palaniappan K."/>
            <person name="Land M."/>
            <person name="Hauser L."/>
            <person name="Brambilla E.M."/>
            <person name="Rohde M."/>
            <person name="Verbarg S."/>
            <person name="Goker M."/>
            <person name="Bristow J."/>
            <person name="Eisen J.A."/>
            <person name="Markowitz V."/>
            <person name="Hugenholtz P."/>
            <person name="Kyrpides N.C."/>
            <person name="Klenk H.P."/>
            <person name="Woyke T."/>
        </authorList>
    </citation>
    <scope>NUCLEOTIDE SEQUENCE [LARGE SCALE GENOMIC DNA]</scope>
    <source>
        <strain evidence="9">ATCC 27775 / DSM 1100 / LMG 10767 / O</strain>
    </source>
</reference>
<feature type="repeat" description="ANK" evidence="5">
    <location>
        <begin position="713"/>
        <end position="745"/>
    </location>
</feature>
<dbReference type="AlphaFoldDB" id="F4KS39"/>
<keyword evidence="6" id="KW-0175">Coiled coil</keyword>
<dbReference type="PANTHER" id="PTHR21529">
    <property type="entry name" value="MAMMARY TURMOR VIRUS RECEPTOR HOMOLOG 1, 2 MTVR1, 2"/>
    <property type="match status" value="1"/>
</dbReference>
<feature type="domain" description="UvrD-like helicase ATP-binding" evidence="7">
    <location>
        <begin position="275"/>
        <end position="356"/>
    </location>
</feature>
<dbReference type="HOGENOM" id="CLU_013506_0_0_10"/>
<dbReference type="Proteomes" id="UP000008461">
    <property type="component" value="Chromosome"/>
</dbReference>
<dbReference type="InterPro" id="IPR014016">
    <property type="entry name" value="UvrD-like_ATP-bd"/>
</dbReference>